<evidence type="ECO:0000256" key="6">
    <source>
        <dbReference type="PROSITE-ProRule" id="PRU00169"/>
    </source>
</evidence>
<name>A0A1D7TJ98_9BACT</name>
<feature type="domain" description="Response regulatory" evidence="8">
    <location>
        <begin position="2"/>
        <end position="116"/>
    </location>
</feature>
<dbReference type="GO" id="GO:0000156">
    <property type="term" value="F:phosphorelay response regulator activity"/>
    <property type="evidence" value="ECO:0007669"/>
    <property type="project" value="TreeGrafter"/>
</dbReference>
<keyword evidence="5" id="KW-0804">Transcription</keyword>
<evidence type="ECO:0000256" key="2">
    <source>
        <dbReference type="ARBA" id="ARBA00023012"/>
    </source>
</evidence>
<dbReference type="GO" id="GO:0006355">
    <property type="term" value="P:regulation of DNA-templated transcription"/>
    <property type="evidence" value="ECO:0007669"/>
    <property type="project" value="InterPro"/>
</dbReference>
<dbReference type="InterPro" id="IPR039420">
    <property type="entry name" value="WalR-like"/>
</dbReference>
<dbReference type="SUPFAM" id="SSF52172">
    <property type="entry name" value="CheY-like"/>
    <property type="match status" value="1"/>
</dbReference>
<dbReference type="GO" id="GO:0032993">
    <property type="term" value="C:protein-DNA complex"/>
    <property type="evidence" value="ECO:0007669"/>
    <property type="project" value="TreeGrafter"/>
</dbReference>
<dbReference type="Pfam" id="PF00486">
    <property type="entry name" value="Trans_reg_C"/>
    <property type="match status" value="1"/>
</dbReference>
<dbReference type="Gene3D" id="3.40.50.2300">
    <property type="match status" value="1"/>
</dbReference>
<evidence type="ECO:0000256" key="3">
    <source>
        <dbReference type="ARBA" id="ARBA00023015"/>
    </source>
</evidence>
<evidence type="ECO:0000313" key="11">
    <source>
        <dbReference type="Proteomes" id="UP000094609"/>
    </source>
</evidence>
<dbReference type="STRING" id="1193502.SHALO_1278"/>
<dbReference type="CDD" id="cd00383">
    <property type="entry name" value="trans_reg_C"/>
    <property type="match status" value="1"/>
</dbReference>
<dbReference type="AlphaFoldDB" id="A0A1D7TJ98"/>
<reference evidence="11" key="1">
    <citation type="submission" date="2016-08" db="EMBL/GenBank/DDBJ databases">
        <title>Complete genome sequence of the organohalide-respiring Epsilonproteobacterium Sulfurospirillum halorespirans.</title>
        <authorList>
            <person name="Goris T."/>
            <person name="Zimmermann J."/>
            <person name="Schenz B."/>
            <person name="Lemos M."/>
            <person name="Hackermueller J."/>
            <person name="Diekert G."/>
        </authorList>
    </citation>
    <scope>NUCLEOTIDE SEQUENCE [LARGE SCALE GENOMIC DNA]</scope>
    <source>
        <strain>DSM 13726</strain>
        <strain evidence="11">PCE-M2</strain>
    </source>
</reference>
<dbReference type="EMBL" id="CP017111">
    <property type="protein sequence ID" value="AOO65056.1"/>
    <property type="molecule type" value="Genomic_DNA"/>
</dbReference>
<sequence length="218" mass="25222">MKILLLEDDPILSDILLCHLNRHLHQTTHFSDGQSASDALSTQKFDLLILDINVPKLSGIDLIKEIRTYKDTTPAIIITAFQDTAHLKKGFENGCDDYIKKPFDLEELDLRIKNIQKRFNLINEQAIIIDSHLSLMASKNRLYVNEIPYTLTRKECKILLYLSNHKSKVVSSEELMQNLWDYDEMPSEATIRVYIKNLRTIIGKDKIQTVRGNGYIFE</sequence>
<evidence type="ECO:0000256" key="7">
    <source>
        <dbReference type="PROSITE-ProRule" id="PRU01091"/>
    </source>
</evidence>
<dbReference type="PROSITE" id="PS50110">
    <property type="entry name" value="RESPONSE_REGULATORY"/>
    <property type="match status" value="1"/>
</dbReference>
<dbReference type="Gene3D" id="1.10.10.10">
    <property type="entry name" value="Winged helix-like DNA-binding domain superfamily/Winged helix DNA-binding domain"/>
    <property type="match status" value="1"/>
</dbReference>
<dbReference type="PROSITE" id="PS51755">
    <property type="entry name" value="OMPR_PHOB"/>
    <property type="match status" value="1"/>
</dbReference>
<dbReference type="PATRIC" id="fig|1193502.14.peg.1297"/>
<dbReference type="KEGG" id="shal:SHALO_1278"/>
<keyword evidence="3" id="KW-0805">Transcription regulation</keyword>
<feature type="domain" description="OmpR/PhoB-type" evidence="9">
    <location>
        <begin position="124"/>
        <end position="218"/>
    </location>
</feature>
<protein>
    <submittedName>
        <fullName evidence="10">Transcriptional regulator</fullName>
    </submittedName>
</protein>
<evidence type="ECO:0000259" key="8">
    <source>
        <dbReference type="PROSITE" id="PS50110"/>
    </source>
</evidence>
<evidence type="ECO:0000256" key="1">
    <source>
        <dbReference type="ARBA" id="ARBA00022553"/>
    </source>
</evidence>
<accession>A0A1D7TJ98</accession>
<keyword evidence="11" id="KW-1185">Reference proteome</keyword>
<dbReference type="InterPro" id="IPR011006">
    <property type="entry name" value="CheY-like_superfamily"/>
</dbReference>
<organism evidence="10 11">
    <name type="scientific">Sulfurospirillum halorespirans DSM 13726</name>
    <dbReference type="NCBI Taxonomy" id="1193502"/>
    <lineage>
        <taxon>Bacteria</taxon>
        <taxon>Pseudomonadati</taxon>
        <taxon>Campylobacterota</taxon>
        <taxon>Epsilonproteobacteria</taxon>
        <taxon>Campylobacterales</taxon>
        <taxon>Sulfurospirillaceae</taxon>
        <taxon>Sulfurospirillum</taxon>
    </lineage>
</organism>
<gene>
    <name evidence="10" type="ORF">SHALO_1278</name>
</gene>
<proteinExistence type="predicted"/>
<keyword evidence="1 6" id="KW-0597">Phosphoprotein</keyword>
<evidence type="ECO:0000256" key="5">
    <source>
        <dbReference type="ARBA" id="ARBA00023163"/>
    </source>
</evidence>
<keyword evidence="4 7" id="KW-0238">DNA-binding</keyword>
<dbReference type="InterPro" id="IPR001867">
    <property type="entry name" value="OmpR/PhoB-type_DNA-bd"/>
</dbReference>
<dbReference type="SMART" id="SM00448">
    <property type="entry name" value="REC"/>
    <property type="match status" value="1"/>
</dbReference>
<dbReference type="SMART" id="SM00862">
    <property type="entry name" value="Trans_reg_C"/>
    <property type="match status" value="1"/>
</dbReference>
<dbReference type="Pfam" id="PF00072">
    <property type="entry name" value="Response_reg"/>
    <property type="match status" value="1"/>
</dbReference>
<dbReference type="InterPro" id="IPR001789">
    <property type="entry name" value="Sig_transdc_resp-reg_receiver"/>
</dbReference>
<dbReference type="GO" id="GO:0005829">
    <property type="term" value="C:cytosol"/>
    <property type="evidence" value="ECO:0007669"/>
    <property type="project" value="TreeGrafter"/>
</dbReference>
<dbReference type="Proteomes" id="UP000094609">
    <property type="component" value="Chromosome"/>
</dbReference>
<evidence type="ECO:0000259" key="9">
    <source>
        <dbReference type="PROSITE" id="PS51755"/>
    </source>
</evidence>
<feature type="DNA-binding region" description="OmpR/PhoB-type" evidence="7">
    <location>
        <begin position="124"/>
        <end position="218"/>
    </location>
</feature>
<dbReference type="RefSeq" id="WP_069477872.1">
    <property type="nucleotide sequence ID" value="NZ_CP017111.1"/>
</dbReference>
<keyword evidence="2" id="KW-0902">Two-component regulatory system</keyword>
<dbReference type="InterPro" id="IPR036388">
    <property type="entry name" value="WH-like_DNA-bd_sf"/>
</dbReference>
<dbReference type="GO" id="GO:0000976">
    <property type="term" value="F:transcription cis-regulatory region binding"/>
    <property type="evidence" value="ECO:0007669"/>
    <property type="project" value="TreeGrafter"/>
</dbReference>
<evidence type="ECO:0000313" key="10">
    <source>
        <dbReference type="EMBL" id="AOO65056.1"/>
    </source>
</evidence>
<feature type="modified residue" description="4-aspartylphosphate" evidence="6">
    <location>
        <position position="51"/>
    </location>
</feature>
<evidence type="ECO:0000256" key="4">
    <source>
        <dbReference type="ARBA" id="ARBA00023125"/>
    </source>
</evidence>
<dbReference type="PANTHER" id="PTHR48111">
    <property type="entry name" value="REGULATOR OF RPOS"/>
    <property type="match status" value="1"/>
</dbReference>
<dbReference type="PANTHER" id="PTHR48111:SF21">
    <property type="entry name" value="DNA-BINDING DUAL MASTER TRANSCRIPTIONAL REGULATOR RPAA"/>
    <property type="match status" value="1"/>
</dbReference>